<dbReference type="SUPFAM" id="SSF55486">
    <property type="entry name" value="Metalloproteases ('zincins'), catalytic domain"/>
    <property type="match status" value="1"/>
</dbReference>
<dbReference type="RefSeq" id="WP_395808270.1">
    <property type="nucleotide sequence ID" value="NZ_CP043494.1"/>
</dbReference>
<dbReference type="InterPro" id="IPR028974">
    <property type="entry name" value="TSP_type-3_rpt"/>
</dbReference>
<evidence type="ECO:0000313" key="4">
    <source>
        <dbReference type="Proteomes" id="UP001611383"/>
    </source>
</evidence>
<dbReference type="Proteomes" id="UP001611383">
    <property type="component" value="Chromosome"/>
</dbReference>
<name>A0ABY9X3E0_9BACT</name>
<dbReference type="InterPro" id="IPR024079">
    <property type="entry name" value="MetalloPept_cat_dom_sf"/>
</dbReference>
<protein>
    <submittedName>
        <fullName evidence="3">DUF11 domain-containing protein</fullName>
    </submittedName>
</protein>
<dbReference type="Pfam" id="PF01345">
    <property type="entry name" value="DUF11"/>
    <property type="match status" value="1"/>
</dbReference>
<organism evidence="3 4">
    <name type="scientific">Archangium minus</name>
    <dbReference type="NCBI Taxonomy" id="83450"/>
    <lineage>
        <taxon>Bacteria</taxon>
        <taxon>Pseudomonadati</taxon>
        <taxon>Myxococcota</taxon>
        <taxon>Myxococcia</taxon>
        <taxon>Myxococcales</taxon>
        <taxon>Cystobacterineae</taxon>
        <taxon>Archangiaceae</taxon>
        <taxon>Archangium</taxon>
    </lineage>
</organism>
<accession>A0ABY9X3E0</accession>
<dbReference type="Gene3D" id="4.10.1080.10">
    <property type="entry name" value="TSP type-3 repeat"/>
    <property type="match status" value="1"/>
</dbReference>
<sequence length="1050" mass="111921">MKSFNRVTGPLDASSQGLSAPRAQRCALMVAALLATACGSTEVPDNTTAPEESASEHGSQRAPVVVSPKVGARYYGKHYEIEVLAATGEQPITGLNTGPSINDNGRVGFSASVSGGQALFYSDGSPPEAPVVSLAPVMPINVTPNWVSSSRSFGDHVQLSNDGWIFAQDRASGGAYFQRRWDTANPNTNVVLAKSGESGSNFNSLISRSSMNNNKELAFAAYANNSATNVLGTGASPTYTTVSTPTMARPMISDDGLIVSREGSATQATIRLRNKSLQTVTDIATSLFFSEVGEYPGISDDGSIVVFQGVLNSAGASALHTNEGPGVFASIRGSTGNYRLIRIIGVPGELGLNPTGGEPDPVSFASYGTGRVAVVHNAVGSTDIDYHSFVVAFSAKPDKASFFGEFNTNLGLWTVRVDLRGLEFETKRLTARIARPVPAVQVGDTLGDRVVTGFDYWDPIASAKVIDSLPRAVHRGDHRLAFKVSTANGDLLLRATRLDSDDDGLMDHWERHGIDFNQDGEIDLDLAALGAAPERKDIFVEVDYEVRPSVVGFDDVAKVFAKKDIALHTLVDDTDRITTGTLSFGRKLDNGIALPPPYFEDVKFGTIPSLCGSGHFGSKKDRESPKCTSILGARHLAFRYFIFGTSFNDAPKSSGIADFTGNDGFVALHTRSSLRSYTGDESTSCYGSEDRVLCGIREYEKGTYMHELGHMLGLLHGGEDAQNCKPNYLSVMSYSLQLRHAWGDTKRPLSFSDAALPVLTGEYHVLYEGALDESIGIQYTGLDRMVVHGNDAGDVKVVSAKGPIDWDGKPGSSKQNINYIKRIEEACPQIALGTTDPYSALVGYNDWELMRFEFENTRPVETNAGTTWGPEAESPMDIEALNQYDSDGDGTIDGEDNCPSTVNSNQADADGDGFGDACEPLVLQYDSAAELTASPSPAVAGQPITFTLKVHNTGWAVVPHVIATTQLPPSVSFTSLTSSQGTCTRGELGGIRCKLGDLPIGGSATVTITGTPNTVGTLKLDAFALSDLLDHDANRDNDKAQLTVTVAAQP</sequence>
<feature type="region of interest" description="Disordered" evidence="1">
    <location>
        <begin position="42"/>
        <end position="63"/>
    </location>
</feature>
<dbReference type="Gene3D" id="2.60.40.10">
    <property type="entry name" value="Immunoglobulins"/>
    <property type="match status" value="1"/>
</dbReference>
<feature type="domain" description="DUF11" evidence="2">
    <location>
        <begin position="932"/>
        <end position="1044"/>
    </location>
</feature>
<evidence type="ECO:0000313" key="3">
    <source>
        <dbReference type="EMBL" id="WNG49863.1"/>
    </source>
</evidence>
<dbReference type="InterPro" id="IPR013783">
    <property type="entry name" value="Ig-like_fold"/>
</dbReference>
<dbReference type="Gene3D" id="3.40.390.10">
    <property type="entry name" value="Collagenase (Catalytic Domain)"/>
    <property type="match status" value="1"/>
</dbReference>
<dbReference type="SUPFAM" id="SSF103647">
    <property type="entry name" value="TSP type-3 repeat"/>
    <property type="match status" value="1"/>
</dbReference>
<proteinExistence type="predicted"/>
<gene>
    <name evidence="3" type="ORF">F0U60_41410</name>
</gene>
<evidence type="ECO:0000259" key="2">
    <source>
        <dbReference type="Pfam" id="PF01345"/>
    </source>
</evidence>
<keyword evidence="4" id="KW-1185">Reference proteome</keyword>
<dbReference type="EMBL" id="CP043494">
    <property type="protein sequence ID" value="WNG49863.1"/>
    <property type="molecule type" value="Genomic_DNA"/>
</dbReference>
<reference evidence="3 4" key="1">
    <citation type="submission" date="2019-08" db="EMBL/GenBank/DDBJ databases">
        <title>Archangium and Cystobacter genomes.</title>
        <authorList>
            <person name="Chen I.-C.K."/>
            <person name="Wielgoss S."/>
        </authorList>
    </citation>
    <scope>NUCLEOTIDE SEQUENCE [LARGE SCALE GENOMIC DNA]</scope>
    <source>
        <strain evidence="3 4">Cbm 6</strain>
    </source>
</reference>
<dbReference type="InterPro" id="IPR001434">
    <property type="entry name" value="OmcB-like_DUF11"/>
</dbReference>
<evidence type="ECO:0000256" key="1">
    <source>
        <dbReference type="SAM" id="MobiDB-lite"/>
    </source>
</evidence>